<keyword evidence="5 15" id="KW-0227">DNA damage</keyword>
<dbReference type="InterPro" id="IPR015886">
    <property type="entry name" value="H2TH_FPG"/>
</dbReference>
<evidence type="ECO:0000256" key="1">
    <source>
        <dbReference type="ARBA" id="ARBA00001668"/>
    </source>
</evidence>
<evidence type="ECO:0000313" key="18">
    <source>
        <dbReference type="EMBL" id="GAA5103769.1"/>
    </source>
</evidence>
<evidence type="ECO:0000259" key="16">
    <source>
        <dbReference type="PROSITE" id="PS51066"/>
    </source>
</evidence>
<protein>
    <recommendedName>
        <fullName evidence="15">Formamidopyrimidine-DNA glycosylase</fullName>
        <shortName evidence="15">Fapy-DNA glycosylase</shortName>
        <ecNumber evidence="15">3.2.2.23</ecNumber>
    </recommendedName>
    <alternativeName>
        <fullName evidence="15">DNA-(apurinic or apyrimidinic site) lyase MutM</fullName>
        <shortName evidence="15">AP lyase MutM</shortName>
        <ecNumber evidence="15">4.2.99.18</ecNumber>
    </alternativeName>
</protein>
<comment type="subunit">
    <text evidence="3 15">Monomer.</text>
</comment>
<feature type="domain" description="Formamidopyrimidine-DNA glycosylase catalytic" evidence="17">
    <location>
        <begin position="6"/>
        <end position="116"/>
    </location>
</feature>
<feature type="binding site" evidence="15">
    <location>
        <position position="113"/>
    </location>
    <ligand>
        <name>DNA</name>
        <dbReference type="ChEBI" id="CHEBI:16991"/>
    </ligand>
</feature>
<dbReference type="InterPro" id="IPR035937">
    <property type="entry name" value="FPG_N"/>
</dbReference>
<dbReference type="NCBIfam" id="TIGR00577">
    <property type="entry name" value="fpg"/>
    <property type="match status" value="1"/>
</dbReference>
<keyword evidence="7 15" id="KW-0378">Hydrolase</keyword>
<dbReference type="InterPro" id="IPR015887">
    <property type="entry name" value="DNA_glyclase_Znf_dom_DNA_BS"/>
</dbReference>
<feature type="active site" description="Proton donor; for delta-elimination activity" evidence="15">
    <location>
        <position position="263"/>
    </location>
</feature>
<feature type="active site" description="Proton donor" evidence="15">
    <location>
        <position position="7"/>
    </location>
</feature>
<accession>A0ABP9N3M1</accession>
<dbReference type="EC" id="3.2.2.23" evidence="15"/>
<dbReference type="Pfam" id="PF06831">
    <property type="entry name" value="H2TH"/>
    <property type="match status" value="1"/>
</dbReference>
<comment type="caution">
    <text evidence="18">The sequence shown here is derived from an EMBL/GenBank/DDBJ whole genome shotgun (WGS) entry which is preliminary data.</text>
</comment>
<name>A0ABP9N3M1_9GAMM</name>
<dbReference type="InterPro" id="IPR010663">
    <property type="entry name" value="Znf_FPG/IleRS"/>
</dbReference>
<evidence type="ECO:0000256" key="13">
    <source>
        <dbReference type="ARBA" id="ARBA00023295"/>
    </source>
</evidence>
<dbReference type="PROSITE" id="PS51068">
    <property type="entry name" value="FPG_CAT"/>
    <property type="match status" value="1"/>
</dbReference>
<keyword evidence="13 15" id="KW-0326">Glycosidase</keyword>
<evidence type="ECO:0000256" key="14">
    <source>
        <dbReference type="ARBA" id="ARBA00044632"/>
    </source>
</evidence>
<evidence type="ECO:0000256" key="10">
    <source>
        <dbReference type="ARBA" id="ARBA00023204"/>
    </source>
</evidence>
<feature type="active site" description="Schiff-base intermediate with DNA" evidence="15">
    <location>
        <position position="6"/>
    </location>
</feature>
<evidence type="ECO:0000313" key="19">
    <source>
        <dbReference type="Proteomes" id="UP001500171"/>
    </source>
</evidence>
<dbReference type="PANTHER" id="PTHR22993:SF9">
    <property type="entry name" value="FORMAMIDOPYRIMIDINE-DNA GLYCOSYLASE"/>
    <property type="match status" value="1"/>
</dbReference>
<keyword evidence="4 15" id="KW-0479">Metal-binding</keyword>
<dbReference type="EC" id="4.2.99.18" evidence="15"/>
<dbReference type="Proteomes" id="UP001500171">
    <property type="component" value="Unassembled WGS sequence"/>
</dbReference>
<dbReference type="Gene3D" id="1.10.8.50">
    <property type="match status" value="1"/>
</dbReference>
<organism evidence="18 19">
    <name type="scientific">Orbus sasakiae</name>
    <dbReference type="NCBI Taxonomy" id="1078475"/>
    <lineage>
        <taxon>Bacteria</taxon>
        <taxon>Pseudomonadati</taxon>
        <taxon>Pseudomonadota</taxon>
        <taxon>Gammaproteobacteria</taxon>
        <taxon>Orbales</taxon>
        <taxon>Orbaceae</taxon>
        <taxon>Orbus</taxon>
    </lineage>
</organism>
<comment type="cofactor">
    <cofactor evidence="15">
        <name>Zn(2+)</name>
        <dbReference type="ChEBI" id="CHEBI:29105"/>
    </cofactor>
    <text evidence="15">Binds 1 zinc ion per subunit.</text>
</comment>
<evidence type="ECO:0000256" key="7">
    <source>
        <dbReference type="ARBA" id="ARBA00022801"/>
    </source>
</evidence>
<dbReference type="HAMAP" id="MF_00103">
    <property type="entry name" value="Fapy_DNA_glycosyl"/>
    <property type="match status" value="1"/>
</dbReference>
<keyword evidence="9 15" id="KW-0238">DNA-binding</keyword>
<dbReference type="PROSITE" id="PS51066">
    <property type="entry name" value="ZF_FPG_2"/>
    <property type="match status" value="1"/>
</dbReference>
<evidence type="ECO:0000256" key="5">
    <source>
        <dbReference type="ARBA" id="ARBA00022763"/>
    </source>
</evidence>
<dbReference type="Gene3D" id="3.20.190.10">
    <property type="entry name" value="MutM-like, N-terminal"/>
    <property type="match status" value="1"/>
</dbReference>
<comment type="similarity">
    <text evidence="2 15">Belongs to the FPG family.</text>
</comment>
<keyword evidence="19" id="KW-1185">Reference proteome</keyword>
<dbReference type="PROSITE" id="PS01242">
    <property type="entry name" value="ZF_FPG_1"/>
    <property type="match status" value="1"/>
</dbReference>
<dbReference type="PANTHER" id="PTHR22993">
    <property type="entry name" value="FORMAMIDOPYRIMIDINE-DNA GLYCOSYLASE"/>
    <property type="match status" value="1"/>
</dbReference>
<proteinExistence type="inferred from homology"/>
<evidence type="ECO:0000256" key="12">
    <source>
        <dbReference type="ARBA" id="ARBA00023268"/>
    </source>
</evidence>
<feature type="binding site" evidence="15">
    <location>
        <position position="154"/>
    </location>
    <ligand>
        <name>DNA</name>
        <dbReference type="ChEBI" id="CHEBI:16991"/>
    </ligand>
</feature>
<feature type="domain" description="FPG-type" evidence="16">
    <location>
        <begin position="239"/>
        <end position="273"/>
    </location>
</feature>
<dbReference type="SUPFAM" id="SSF57716">
    <property type="entry name" value="Glucocorticoid receptor-like (DNA-binding domain)"/>
    <property type="match status" value="1"/>
</dbReference>
<dbReference type="CDD" id="cd08966">
    <property type="entry name" value="EcFpg-like_N"/>
    <property type="match status" value="1"/>
</dbReference>
<evidence type="ECO:0000256" key="4">
    <source>
        <dbReference type="ARBA" id="ARBA00022723"/>
    </source>
</evidence>
<dbReference type="NCBIfam" id="NF002211">
    <property type="entry name" value="PRK01103.1"/>
    <property type="match status" value="1"/>
</dbReference>
<evidence type="ECO:0000256" key="9">
    <source>
        <dbReference type="ARBA" id="ARBA00023125"/>
    </source>
</evidence>
<keyword evidence="11 15" id="KW-0456">Lyase</keyword>
<dbReference type="InterPro" id="IPR012319">
    <property type="entry name" value="FPG_cat"/>
</dbReference>
<gene>
    <name evidence="15 18" type="primary">mutM</name>
    <name evidence="15" type="synonym">fpg</name>
    <name evidence="18" type="ORF">GCM10023211_00500</name>
</gene>
<evidence type="ECO:0000256" key="11">
    <source>
        <dbReference type="ARBA" id="ARBA00023239"/>
    </source>
</evidence>
<dbReference type="SMART" id="SM00898">
    <property type="entry name" value="Fapy_DNA_glyco"/>
    <property type="match status" value="1"/>
</dbReference>
<dbReference type="SUPFAM" id="SSF46946">
    <property type="entry name" value="S13-like H2TH domain"/>
    <property type="match status" value="1"/>
</dbReference>
<comment type="function">
    <text evidence="15">Involved in base excision repair of DNA damaged by oxidation or by mutagenic agents. Acts as DNA glycosylase that recognizes and removes damaged bases. Has a preference for oxidized purines, such as 7,8-dihydro-8-oxoguanine (8-oxoG). Has AP (apurinic/apyrimidinic) lyase activity and introduces nicks in the DNA strand. Cleaves the DNA backbone by beta-delta elimination to generate a single-strand break at the site of the removed base with both 3'- and 5'-phosphates.</text>
</comment>
<dbReference type="EMBL" id="BAABHY010000001">
    <property type="protein sequence ID" value="GAA5103769.1"/>
    <property type="molecule type" value="Genomic_DNA"/>
</dbReference>
<dbReference type="Pfam" id="PF06827">
    <property type="entry name" value="zf-FPG_IleRS"/>
    <property type="match status" value="1"/>
</dbReference>
<feature type="active site" description="Proton donor; for beta-elimination activity" evidence="15">
    <location>
        <position position="61"/>
    </location>
</feature>
<comment type="catalytic activity">
    <reaction evidence="14 15">
        <text>2'-deoxyribonucleotide-(2'-deoxyribose 5'-phosphate)-2'-deoxyribonucleotide-DNA = a 3'-end 2'-deoxyribonucleotide-(2,3-dehydro-2,3-deoxyribose 5'-phosphate)-DNA + a 5'-end 5'-phospho-2'-deoxyribonucleoside-DNA + H(+)</text>
        <dbReference type="Rhea" id="RHEA:66592"/>
        <dbReference type="Rhea" id="RHEA-COMP:13180"/>
        <dbReference type="Rhea" id="RHEA-COMP:16897"/>
        <dbReference type="Rhea" id="RHEA-COMP:17067"/>
        <dbReference type="ChEBI" id="CHEBI:15378"/>
        <dbReference type="ChEBI" id="CHEBI:136412"/>
        <dbReference type="ChEBI" id="CHEBI:157695"/>
        <dbReference type="ChEBI" id="CHEBI:167181"/>
        <dbReference type="EC" id="4.2.99.18"/>
    </reaction>
</comment>
<dbReference type="SUPFAM" id="SSF81624">
    <property type="entry name" value="N-terminal domain of MutM-like DNA repair proteins"/>
    <property type="match status" value="1"/>
</dbReference>
<evidence type="ECO:0000256" key="8">
    <source>
        <dbReference type="ARBA" id="ARBA00022833"/>
    </source>
</evidence>
<dbReference type="SMART" id="SM01232">
    <property type="entry name" value="H2TH"/>
    <property type="match status" value="1"/>
</dbReference>
<evidence type="ECO:0000256" key="15">
    <source>
        <dbReference type="HAMAP-Rule" id="MF_00103"/>
    </source>
</evidence>
<comment type="catalytic activity">
    <reaction evidence="1 15">
        <text>Hydrolysis of DNA containing ring-opened 7-methylguanine residues, releasing 2,6-diamino-4-hydroxy-5-(N-methyl)formamidopyrimidine.</text>
        <dbReference type="EC" id="3.2.2.23"/>
    </reaction>
</comment>
<evidence type="ECO:0000256" key="3">
    <source>
        <dbReference type="ARBA" id="ARBA00011245"/>
    </source>
</evidence>
<feature type="binding site" evidence="15">
    <location>
        <position position="94"/>
    </location>
    <ligand>
        <name>DNA</name>
        <dbReference type="ChEBI" id="CHEBI:16991"/>
    </ligand>
</feature>
<evidence type="ECO:0000256" key="6">
    <source>
        <dbReference type="ARBA" id="ARBA00022771"/>
    </source>
</evidence>
<dbReference type="Pfam" id="PF01149">
    <property type="entry name" value="Fapy_DNA_glyco"/>
    <property type="match status" value="1"/>
</dbReference>
<dbReference type="InterPro" id="IPR000214">
    <property type="entry name" value="Znf_DNA_glyclase/AP_lyase"/>
</dbReference>
<evidence type="ECO:0000256" key="2">
    <source>
        <dbReference type="ARBA" id="ARBA00009409"/>
    </source>
</evidence>
<keyword evidence="12 15" id="KW-0511">Multifunctional enzyme</keyword>
<dbReference type="GO" id="GO:0016829">
    <property type="term" value="F:lyase activity"/>
    <property type="evidence" value="ECO:0007669"/>
    <property type="project" value="UniProtKB-KW"/>
</dbReference>
<evidence type="ECO:0000259" key="17">
    <source>
        <dbReference type="PROSITE" id="PS51068"/>
    </source>
</evidence>
<reference evidence="19" key="1">
    <citation type="journal article" date="2019" name="Int. J. Syst. Evol. Microbiol.">
        <title>The Global Catalogue of Microorganisms (GCM) 10K type strain sequencing project: providing services to taxonomists for standard genome sequencing and annotation.</title>
        <authorList>
            <consortium name="The Broad Institute Genomics Platform"/>
            <consortium name="The Broad Institute Genome Sequencing Center for Infectious Disease"/>
            <person name="Wu L."/>
            <person name="Ma J."/>
        </authorList>
    </citation>
    <scope>NUCLEOTIDE SEQUENCE [LARGE SCALE GENOMIC DNA]</scope>
    <source>
        <strain evidence="19">JCM 18050</strain>
    </source>
</reference>
<keyword evidence="6 15" id="KW-0863">Zinc-finger</keyword>
<keyword evidence="8 15" id="KW-0862">Zinc</keyword>
<keyword evidence="10 15" id="KW-0234">DNA repair</keyword>
<sequence length="273" mass="31237">MVFNMPELPEVETSRLGILPHLKHQTIQEIIIRQPKLRWPIDLDICLAHGQKIIDIKRRAKYLLLQLESGWIVIHLGMSGSLRILLADKPAEKHDHVDLVLQNGVTLRYTDPRRFGAWLWTPFLEWLPQLSKLGPEPLSDEFDEHYLYRMTQSRKVPIKTLIMDNHVVVGVGNIYASESLFMAKILPMRLANTLTKKEVRALVNAIKTVLDASIKQGGTTLKDFLQSDGKPGYFVQQLKVYGRSNEACFDCGSVIESKVIAQRNTFYCPHCQH</sequence>
<dbReference type="InterPro" id="IPR020629">
    <property type="entry name" value="FPG_Glyclase"/>
</dbReference>
<dbReference type="InterPro" id="IPR010979">
    <property type="entry name" value="Ribosomal_uS13-like_H2TH"/>
</dbReference>